<reference evidence="1" key="1">
    <citation type="journal article" date="2021" name="Viruses">
        <title>Comparative Molecular Characterization of Novel and Known Piscine Toti-Like Viruses.</title>
        <authorList>
            <person name="Sandlund L."/>
            <person name="Mor S.K."/>
            <person name="Singh V.K."/>
            <person name="Padhi S.K."/>
            <person name="Phelps N.B.D."/>
            <person name="Nylund S."/>
            <person name="Mikalsen A.B."/>
        </authorList>
    </citation>
    <scope>NUCLEOTIDE SEQUENCE</scope>
    <source>
        <strain evidence="1">TN18</strain>
    </source>
</reference>
<organism evidence="1 2">
    <name type="scientific">Cyclopterus lumpus toti-like virus</name>
    <dbReference type="NCBI Taxonomy" id="2859664"/>
    <lineage>
        <taxon>Viruses</taxon>
        <taxon>Riboviria</taxon>
        <taxon>Orthornavirae</taxon>
        <taxon>Duplornaviricota</taxon>
        <taxon>Chrymotiviricetes</taxon>
        <taxon>Ghabrivirales</taxon>
        <taxon>Betatotivirineae</taxon>
        <taxon>Pistolviridae</taxon>
        <taxon>Pistolvirus</taxon>
        <taxon>Pistolvirus sani</taxon>
    </lineage>
</organism>
<keyword evidence="2" id="KW-1185">Reference proteome</keyword>
<evidence type="ECO:0000313" key="2">
    <source>
        <dbReference type="Proteomes" id="UP001250681"/>
    </source>
</evidence>
<proteinExistence type="predicted"/>
<protein>
    <submittedName>
        <fullName evidence="1">ORF5</fullName>
    </submittedName>
</protein>
<accession>A0A8F9W5B7</accession>
<sequence>MIVYSFKNHNQLTFALEEQGVANVIVQLDDKWKEVTFQHHEREELVQFLLTLGKYVDKELCTTVLDLEITEEDDLEYEKEYQVNGEILTFWSAEVEGKEVINAMTMEMECLN</sequence>
<dbReference type="Proteomes" id="UP001250681">
    <property type="component" value="Segment"/>
</dbReference>
<dbReference type="EMBL" id="MW811138">
    <property type="protein sequence ID" value="QYI86732.1"/>
    <property type="molecule type" value="Genomic_RNA"/>
</dbReference>
<evidence type="ECO:0000313" key="1">
    <source>
        <dbReference type="EMBL" id="QYI86732.1"/>
    </source>
</evidence>
<name>A0A8F9W5B7_9VIRU</name>